<dbReference type="RefSeq" id="WP_256117354.1">
    <property type="nucleotide sequence ID" value="NZ_WHSB02000004.1"/>
</dbReference>
<evidence type="ECO:0000313" key="2">
    <source>
        <dbReference type="EMBL" id="MCQ4630921.1"/>
    </source>
</evidence>
<feature type="transmembrane region" description="Helical" evidence="1">
    <location>
        <begin position="15"/>
        <end position="35"/>
    </location>
</feature>
<accession>A0ABT1R6W5</accession>
<keyword evidence="1" id="KW-0472">Membrane</keyword>
<dbReference type="EMBL" id="WHSB02000004">
    <property type="protein sequence ID" value="MCQ4630921.1"/>
    <property type="molecule type" value="Genomic_DNA"/>
</dbReference>
<reference evidence="2" key="1">
    <citation type="submission" date="2021-07" db="EMBL/GenBank/DDBJ databases">
        <title>Shinella sp. nov., a novel member of the genus Shinella from water.</title>
        <authorList>
            <person name="Deng Y."/>
        </authorList>
    </citation>
    <scope>NUCLEOTIDE SEQUENCE</scope>
    <source>
        <strain evidence="2">CPCC 100929</strain>
    </source>
</reference>
<sequence>MIPEKPSYSTSKRHLLYSSVLAWTVILLCAIGALLGRSEAVAFGTIAVPSMVALIAAMLGIHRISGSMDFRASNLPRDQPGGES</sequence>
<evidence type="ECO:0000256" key="1">
    <source>
        <dbReference type="SAM" id="Phobius"/>
    </source>
</evidence>
<organism evidence="2 3">
    <name type="scientific">Shinella lacus</name>
    <dbReference type="NCBI Taxonomy" id="2654216"/>
    <lineage>
        <taxon>Bacteria</taxon>
        <taxon>Pseudomonadati</taxon>
        <taxon>Pseudomonadota</taxon>
        <taxon>Alphaproteobacteria</taxon>
        <taxon>Hyphomicrobiales</taxon>
        <taxon>Rhizobiaceae</taxon>
        <taxon>Shinella</taxon>
    </lineage>
</organism>
<keyword evidence="3" id="KW-1185">Reference proteome</keyword>
<keyword evidence="1" id="KW-0812">Transmembrane</keyword>
<evidence type="ECO:0000313" key="3">
    <source>
        <dbReference type="Proteomes" id="UP000996601"/>
    </source>
</evidence>
<dbReference type="Proteomes" id="UP000996601">
    <property type="component" value="Unassembled WGS sequence"/>
</dbReference>
<comment type="caution">
    <text evidence="2">The sequence shown here is derived from an EMBL/GenBank/DDBJ whole genome shotgun (WGS) entry which is preliminary data.</text>
</comment>
<keyword evidence="1" id="KW-1133">Transmembrane helix</keyword>
<name>A0ABT1R6W5_9HYPH</name>
<protein>
    <submittedName>
        <fullName evidence="2">NAD(P)+ transhydrogenase beta chain</fullName>
    </submittedName>
</protein>
<gene>
    <name evidence="2" type="ORF">GB927_012785</name>
</gene>
<proteinExistence type="predicted"/>
<feature type="transmembrane region" description="Helical" evidence="1">
    <location>
        <begin position="41"/>
        <end position="61"/>
    </location>
</feature>